<dbReference type="SMART" id="SM00460">
    <property type="entry name" value="TGc"/>
    <property type="match status" value="1"/>
</dbReference>
<sequence length="189" mass="21695">MPINSGQFRTHKGIKFLRGISLDSSSKDGYSLKIPSPDIPSVEQLHREFSANYNHGTDFEAAEKLSYFIAEEFEYEDISDNKNEIWLTKGLQERKGVCKEQAATYQVLAQRIGLDSEYLKGTLPMGGKRYRHAWNKVETKEGTMLADPTNNRFGEYSQVKQDNNYIEGEQLVSIRPDQNMSDVRDFLEQ</sequence>
<dbReference type="Proteomes" id="UP001218034">
    <property type="component" value="Chromosome"/>
</dbReference>
<dbReference type="InterPro" id="IPR038765">
    <property type="entry name" value="Papain-like_cys_pep_sf"/>
</dbReference>
<evidence type="ECO:0000313" key="3">
    <source>
        <dbReference type="Proteomes" id="UP001218034"/>
    </source>
</evidence>
<organism evidence="2 3">
    <name type="scientific">Candidatus Nanohalococcus occultus</name>
    <dbReference type="NCBI Taxonomy" id="2978047"/>
    <lineage>
        <taxon>Archaea</taxon>
        <taxon>Candidatus Nanohalarchaeota</taxon>
        <taxon>Candidatus Nanohalarchaeota incertae sedis</taxon>
        <taxon>Candidatus Nanohalococcus</taxon>
    </lineage>
</organism>
<dbReference type="InterPro" id="IPR002931">
    <property type="entry name" value="Transglutaminase-like"/>
</dbReference>
<evidence type="ECO:0000259" key="1">
    <source>
        <dbReference type="SMART" id="SM00460"/>
    </source>
</evidence>
<dbReference type="SUPFAM" id="SSF54001">
    <property type="entry name" value="Cysteine proteinases"/>
    <property type="match status" value="1"/>
</dbReference>
<evidence type="ECO:0000313" key="2">
    <source>
        <dbReference type="EMBL" id="WEL19928.1"/>
    </source>
</evidence>
<feature type="domain" description="Transglutaminase-like" evidence="1">
    <location>
        <begin position="90"/>
        <end position="150"/>
    </location>
</feature>
<dbReference type="EMBL" id="CP104395">
    <property type="protein sequence ID" value="WEL19928.1"/>
    <property type="molecule type" value="Genomic_DNA"/>
</dbReference>
<dbReference type="Pfam" id="PF01841">
    <property type="entry name" value="Transglut_core"/>
    <property type="match status" value="1"/>
</dbReference>
<name>A0ABY8CJ74_9ARCH</name>
<dbReference type="Gene3D" id="3.10.620.30">
    <property type="match status" value="1"/>
</dbReference>
<gene>
    <name evidence="2" type="ORF">SVXNc_0926</name>
</gene>
<dbReference type="RefSeq" id="WP_347721757.1">
    <property type="nucleotide sequence ID" value="NZ_CP104395.1"/>
</dbReference>
<keyword evidence="3" id="KW-1185">Reference proteome</keyword>
<accession>A0ABY8CJ74</accession>
<proteinExistence type="predicted"/>
<reference evidence="2 3" key="1">
    <citation type="submission" date="2022-09" db="EMBL/GenBank/DDBJ databases">
        <title>Xylan utilization by haloarchaea-nanohaloarchaea associations.</title>
        <authorList>
            <person name="Yakimov M."/>
        </authorList>
    </citation>
    <scope>NUCLEOTIDE SEQUENCE [LARGE SCALE GENOMIC DNA]</scope>
    <source>
        <strain evidence="2 3">SVXNc</strain>
    </source>
</reference>
<protein>
    <recommendedName>
        <fullName evidence="1">Transglutaminase-like domain-containing protein</fullName>
    </recommendedName>
</protein>
<dbReference type="GeneID" id="90590364"/>